<organism evidence="2 3">
    <name type="scientific">Reichenbachiella ulvae</name>
    <dbReference type="NCBI Taxonomy" id="2980104"/>
    <lineage>
        <taxon>Bacteria</taxon>
        <taxon>Pseudomonadati</taxon>
        <taxon>Bacteroidota</taxon>
        <taxon>Cytophagia</taxon>
        <taxon>Cytophagales</taxon>
        <taxon>Reichenbachiellaceae</taxon>
        <taxon>Reichenbachiella</taxon>
    </lineage>
</organism>
<keyword evidence="1" id="KW-0472">Membrane</keyword>
<gene>
    <name evidence="2" type="ORF">N7U62_03515</name>
</gene>
<comment type="caution">
    <text evidence="2">The sequence shown here is derived from an EMBL/GenBank/DDBJ whole genome shotgun (WGS) entry which is preliminary data.</text>
</comment>
<dbReference type="SUPFAM" id="SSF55961">
    <property type="entry name" value="Bet v1-like"/>
    <property type="match status" value="1"/>
</dbReference>
<keyword evidence="1" id="KW-0812">Transmembrane</keyword>
<keyword evidence="3" id="KW-1185">Reference proteome</keyword>
<keyword evidence="1" id="KW-1133">Transmembrane helix</keyword>
<dbReference type="CDD" id="cd07818">
    <property type="entry name" value="SRPBCC_1"/>
    <property type="match status" value="1"/>
</dbReference>
<accession>A0ABT3CQ13</accession>
<dbReference type="InterPro" id="IPR023393">
    <property type="entry name" value="START-like_dom_sf"/>
</dbReference>
<evidence type="ECO:0000313" key="3">
    <source>
        <dbReference type="Proteomes" id="UP001300692"/>
    </source>
</evidence>
<dbReference type="RefSeq" id="WP_264136496.1">
    <property type="nucleotide sequence ID" value="NZ_JAOYOD010000001.1"/>
</dbReference>
<feature type="transmembrane region" description="Helical" evidence="1">
    <location>
        <begin position="6"/>
        <end position="25"/>
    </location>
</feature>
<dbReference type="Gene3D" id="3.30.530.20">
    <property type="match status" value="1"/>
</dbReference>
<dbReference type="Proteomes" id="UP001300692">
    <property type="component" value="Unassembled WGS sequence"/>
</dbReference>
<evidence type="ECO:0000313" key="2">
    <source>
        <dbReference type="EMBL" id="MCV9385712.1"/>
    </source>
</evidence>
<name>A0ABT3CQ13_9BACT</name>
<reference evidence="2 3" key="1">
    <citation type="submission" date="2022-10" db="EMBL/GenBank/DDBJ databases">
        <title>Comparative genomics and taxonomic characterization of three novel marine species of genus Reichenbachiella exhibiting antioxidant and polysaccharide degradation activities.</title>
        <authorList>
            <person name="Muhammad N."/>
            <person name="Lee Y.-J."/>
            <person name="Ko J."/>
            <person name="Kim S.-G."/>
        </authorList>
    </citation>
    <scope>NUCLEOTIDE SEQUENCE [LARGE SCALE GENOMIC DNA]</scope>
    <source>
        <strain evidence="2 3">ABR2-5</strain>
    </source>
</reference>
<evidence type="ECO:0000256" key="1">
    <source>
        <dbReference type="SAM" id="Phobius"/>
    </source>
</evidence>
<proteinExistence type="predicted"/>
<dbReference type="InterPro" id="IPR019587">
    <property type="entry name" value="Polyketide_cyclase/dehydratase"/>
</dbReference>
<dbReference type="Pfam" id="PF10604">
    <property type="entry name" value="Polyketide_cyc2"/>
    <property type="match status" value="1"/>
</dbReference>
<sequence>MKALKIIIQVIVISMGVLALIGWFLPREVSLERSISIDASPQKIYDVTKDFRQMYNWSPWHKIDPDGTQYEFEGPDGEVGMKMSWESEHEKVGKGSQEIIELEESELVKTEMYFEGFDAPSYASFIIKEENGSSNVTWTYEGDLGPNPYMHYFGLMMESMLGPSYEEGLADLKTYVEGLPEEIEHAEMTIESDSTMMGIDSVSVDL</sequence>
<dbReference type="EMBL" id="JAOYOD010000001">
    <property type="protein sequence ID" value="MCV9385712.1"/>
    <property type="molecule type" value="Genomic_DNA"/>
</dbReference>
<protein>
    <submittedName>
        <fullName evidence="2">SRPBCC family protein</fullName>
    </submittedName>
</protein>